<dbReference type="RefSeq" id="WP_188483874.1">
    <property type="nucleotide sequence ID" value="NZ_BMFC01000016.1"/>
</dbReference>
<sequence length="251" mass="27168">MKPYRFGAVVFVFLGLAGCQSSLDYAANETSRFCTMSAHHGEPKQASSVDDIQFSNVHRATGGPVFSDCILVKLTTPSLIQIIAIDGSDRAPGRAYVLVDGEPVSSAEIGDAELVQLIVDARPGHNVVRFEIDGRPMEWDVYVTQSAGSDAETRTVSRNPPEPLPELPFSPVPEPAPTPEHDQGPQKEPELIPSPQPSPVPTPSRETDRVLEVITIGNGDRILINLNSDPMTILEMTTTADGEREMVPSTR</sequence>
<keyword evidence="4" id="KW-1185">Reference proteome</keyword>
<dbReference type="Proteomes" id="UP000645462">
    <property type="component" value="Unassembled WGS sequence"/>
</dbReference>
<organism evidence="3 4">
    <name type="scientific">Marivita lacus</name>
    <dbReference type="NCBI Taxonomy" id="1323742"/>
    <lineage>
        <taxon>Bacteria</taxon>
        <taxon>Pseudomonadati</taxon>
        <taxon>Pseudomonadota</taxon>
        <taxon>Alphaproteobacteria</taxon>
        <taxon>Rhodobacterales</taxon>
        <taxon>Roseobacteraceae</taxon>
        <taxon>Marivita</taxon>
    </lineage>
</organism>
<evidence type="ECO:0008006" key="5">
    <source>
        <dbReference type="Google" id="ProtNLM"/>
    </source>
</evidence>
<dbReference type="EMBL" id="BMFC01000016">
    <property type="protein sequence ID" value="GGC19347.1"/>
    <property type="molecule type" value="Genomic_DNA"/>
</dbReference>
<feature type="compositionally biased region" description="Pro residues" evidence="1">
    <location>
        <begin position="192"/>
        <end position="202"/>
    </location>
</feature>
<reference evidence="4" key="1">
    <citation type="journal article" date="2019" name="Int. J. Syst. Evol. Microbiol.">
        <title>The Global Catalogue of Microorganisms (GCM) 10K type strain sequencing project: providing services to taxonomists for standard genome sequencing and annotation.</title>
        <authorList>
            <consortium name="The Broad Institute Genomics Platform"/>
            <consortium name="The Broad Institute Genome Sequencing Center for Infectious Disease"/>
            <person name="Wu L."/>
            <person name="Ma J."/>
        </authorList>
    </citation>
    <scope>NUCLEOTIDE SEQUENCE [LARGE SCALE GENOMIC DNA]</scope>
    <source>
        <strain evidence="4">CGMCC 1.12478</strain>
    </source>
</reference>
<proteinExistence type="predicted"/>
<feature type="chain" id="PRO_5046140509" description="AMIN domain-containing protein" evidence="2">
    <location>
        <begin position="27"/>
        <end position="251"/>
    </location>
</feature>
<feature type="compositionally biased region" description="Pro residues" evidence="1">
    <location>
        <begin position="160"/>
        <end position="178"/>
    </location>
</feature>
<accession>A0ABQ1L731</accession>
<evidence type="ECO:0000256" key="1">
    <source>
        <dbReference type="SAM" id="MobiDB-lite"/>
    </source>
</evidence>
<name>A0ABQ1L731_9RHOB</name>
<feature type="region of interest" description="Disordered" evidence="1">
    <location>
        <begin position="146"/>
        <end position="207"/>
    </location>
</feature>
<comment type="caution">
    <text evidence="3">The sequence shown here is derived from an EMBL/GenBank/DDBJ whole genome shotgun (WGS) entry which is preliminary data.</text>
</comment>
<dbReference type="PROSITE" id="PS51257">
    <property type="entry name" value="PROKAR_LIPOPROTEIN"/>
    <property type="match status" value="1"/>
</dbReference>
<evidence type="ECO:0000313" key="3">
    <source>
        <dbReference type="EMBL" id="GGC19347.1"/>
    </source>
</evidence>
<protein>
    <recommendedName>
        <fullName evidence="5">AMIN domain-containing protein</fullName>
    </recommendedName>
</protein>
<evidence type="ECO:0000256" key="2">
    <source>
        <dbReference type="SAM" id="SignalP"/>
    </source>
</evidence>
<feature type="compositionally biased region" description="Basic and acidic residues" evidence="1">
    <location>
        <begin position="179"/>
        <end position="190"/>
    </location>
</feature>
<feature type="compositionally biased region" description="Polar residues" evidence="1">
    <location>
        <begin position="146"/>
        <end position="158"/>
    </location>
</feature>
<gene>
    <name evidence="3" type="ORF">GCM10011363_40070</name>
</gene>
<feature type="signal peptide" evidence="2">
    <location>
        <begin position="1"/>
        <end position="26"/>
    </location>
</feature>
<keyword evidence="2" id="KW-0732">Signal</keyword>
<evidence type="ECO:0000313" key="4">
    <source>
        <dbReference type="Proteomes" id="UP000645462"/>
    </source>
</evidence>